<dbReference type="EMBL" id="JANPWB010000010">
    <property type="protein sequence ID" value="KAJ1144793.1"/>
    <property type="molecule type" value="Genomic_DNA"/>
</dbReference>
<proteinExistence type="predicted"/>
<gene>
    <name evidence="2" type="ORF">NDU88_011088</name>
</gene>
<name>A0AAV7R246_PLEWA</name>
<accession>A0AAV7R246</accession>
<organism evidence="2 3">
    <name type="scientific">Pleurodeles waltl</name>
    <name type="common">Iberian ribbed newt</name>
    <dbReference type="NCBI Taxonomy" id="8319"/>
    <lineage>
        <taxon>Eukaryota</taxon>
        <taxon>Metazoa</taxon>
        <taxon>Chordata</taxon>
        <taxon>Craniata</taxon>
        <taxon>Vertebrata</taxon>
        <taxon>Euteleostomi</taxon>
        <taxon>Amphibia</taxon>
        <taxon>Batrachia</taxon>
        <taxon>Caudata</taxon>
        <taxon>Salamandroidea</taxon>
        <taxon>Salamandridae</taxon>
        <taxon>Pleurodelinae</taxon>
        <taxon>Pleurodeles</taxon>
    </lineage>
</organism>
<evidence type="ECO:0000313" key="2">
    <source>
        <dbReference type="EMBL" id="KAJ1144793.1"/>
    </source>
</evidence>
<evidence type="ECO:0000256" key="1">
    <source>
        <dbReference type="SAM" id="MobiDB-lite"/>
    </source>
</evidence>
<comment type="caution">
    <text evidence="2">The sequence shown here is derived from an EMBL/GenBank/DDBJ whole genome shotgun (WGS) entry which is preliminary data.</text>
</comment>
<evidence type="ECO:0000313" key="3">
    <source>
        <dbReference type="Proteomes" id="UP001066276"/>
    </source>
</evidence>
<protein>
    <submittedName>
        <fullName evidence="2">Uncharacterized protein</fullName>
    </submittedName>
</protein>
<keyword evidence="3" id="KW-1185">Reference proteome</keyword>
<sequence length="127" mass="12860">MAWPSCKWPSLCEALPPCAERRQAVTETGGTAGSLEGAAASARIMEVALGLALTSLRTRGSGLGSRSSCSRWCGVVPPPPPLLTWLLALRLPGGAAGAIDGGCPEGRSRRVSRHTGPSGASVGVPEA</sequence>
<dbReference type="AlphaFoldDB" id="A0AAV7R246"/>
<dbReference type="Proteomes" id="UP001066276">
    <property type="component" value="Chromosome 6"/>
</dbReference>
<feature type="region of interest" description="Disordered" evidence="1">
    <location>
        <begin position="100"/>
        <end position="127"/>
    </location>
</feature>
<reference evidence="2" key="1">
    <citation type="journal article" date="2022" name="bioRxiv">
        <title>Sequencing and chromosome-scale assembly of the giantPleurodeles waltlgenome.</title>
        <authorList>
            <person name="Brown T."/>
            <person name="Elewa A."/>
            <person name="Iarovenko S."/>
            <person name="Subramanian E."/>
            <person name="Araus A.J."/>
            <person name="Petzold A."/>
            <person name="Susuki M."/>
            <person name="Suzuki K.-i.T."/>
            <person name="Hayashi T."/>
            <person name="Toyoda A."/>
            <person name="Oliveira C."/>
            <person name="Osipova E."/>
            <person name="Leigh N.D."/>
            <person name="Simon A."/>
            <person name="Yun M.H."/>
        </authorList>
    </citation>
    <scope>NUCLEOTIDE SEQUENCE</scope>
    <source>
        <strain evidence="2">20211129_DDA</strain>
        <tissue evidence="2">Liver</tissue>
    </source>
</reference>